<dbReference type="EMBL" id="CP075867">
    <property type="protein sequence ID" value="QYT01634.1"/>
    <property type="molecule type" value="Genomic_DNA"/>
</dbReference>
<protein>
    <submittedName>
        <fullName evidence="2">Uncharacterized protein</fullName>
    </submittedName>
</protein>
<organism evidence="2 3">
    <name type="scientific">Trichoderma simmonsii</name>
    <dbReference type="NCBI Taxonomy" id="1491479"/>
    <lineage>
        <taxon>Eukaryota</taxon>
        <taxon>Fungi</taxon>
        <taxon>Dikarya</taxon>
        <taxon>Ascomycota</taxon>
        <taxon>Pezizomycotina</taxon>
        <taxon>Sordariomycetes</taxon>
        <taxon>Hypocreomycetidae</taxon>
        <taxon>Hypocreales</taxon>
        <taxon>Hypocreaceae</taxon>
        <taxon>Trichoderma</taxon>
    </lineage>
</organism>
<gene>
    <name evidence="2" type="ORF">H0G86_008664</name>
</gene>
<sequence length="106" mass="11616">MTSIPLVPFSGLAGEEWDGAERDTKGRTAEAEGNTMTSGRKRRAFVNCLPFWEVGKDVYWLSRPASMKRTLITARSPGPFDAATCTVWMIVSVCVETRAESVVDAS</sequence>
<dbReference type="AlphaFoldDB" id="A0A8G0LFZ9"/>
<dbReference type="Proteomes" id="UP000826661">
    <property type="component" value="Chromosome IV"/>
</dbReference>
<feature type="compositionally biased region" description="Basic and acidic residues" evidence="1">
    <location>
        <begin position="19"/>
        <end position="30"/>
    </location>
</feature>
<reference evidence="2 3" key="1">
    <citation type="journal article" date="2021" name="BMC Genomics">
        <title>Telomere-to-telomere genome assembly of asparaginase-producing Trichoderma simmonsii.</title>
        <authorList>
            <person name="Chung D."/>
            <person name="Kwon Y.M."/>
            <person name="Yang Y."/>
        </authorList>
    </citation>
    <scope>NUCLEOTIDE SEQUENCE [LARGE SCALE GENOMIC DNA]</scope>
    <source>
        <strain evidence="2 3">GH-Sj1</strain>
    </source>
</reference>
<proteinExistence type="predicted"/>
<keyword evidence="3" id="KW-1185">Reference proteome</keyword>
<evidence type="ECO:0000313" key="2">
    <source>
        <dbReference type="EMBL" id="QYT01634.1"/>
    </source>
</evidence>
<accession>A0A8G0LFZ9</accession>
<evidence type="ECO:0000256" key="1">
    <source>
        <dbReference type="SAM" id="MobiDB-lite"/>
    </source>
</evidence>
<feature type="region of interest" description="Disordered" evidence="1">
    <location>
        <begin position="17"/>
        <end position="39"/>
    </location>
</feature>
<evidence type="ECO:0000313" key="3">
    <source>
        <dbReference type="Proteomes" id="UP000826661"/>
    </source>
</evidence>
<name>A0A8G0LFZ9_9HYPO</name>